<keyword evidence="2" id="KW-1185">Reference proteome</keyword>
<gene>
    <name evidence="1" type="ORF">CCAM_LOCUS5094</name>
</gene>
<proteinExistence type="predicted"/>
<name>A0A484KEK9_9ASTE</name>
<dbReference type="AlphaFoldDB" id="A0A484KEK9"/>
<accession>A0A484KEK9</accession>
<organism evidence="1 2">
    <name type="scientific">Cuscuta campestris</name>
    <dbReference type="NCBI Taxonomy" id="132261"/>
    <lineage>
        <taxon>Eukaryota</taxon>
        <taxon>Viridiplantae</taxon>
        <taxon>Streptophyta</taxon>
        <taxon>Embryophyta</taxon>
        <taxon>Tracheophyta</taxon>
        <taxon>Spermatophyta</taxon>
        <taxon>Magnoliopsida</taxon>
        <taxon>eudicotyledons</taxon>
        <taxon>Gunneridae</taxon>
        <taxon>Pentapetalae</taxon>
        <taxon>asterids</taxon>
        <taxon>lamiids</taxon>
        <taxon>Solanales</taxon>
        <taxon>Convolvulaceae</taxon>
        <taxon>Cuscuteae</taxon>
        <taxon>Cuscuta</taxon>
        <taxon>Cuscuta subgen. Grammica</taxon>
        <taxon>Cuscuta sect. Cleistogrammica</taxon>
    </lineage>
</organism>
<dbReference type="OrthoDB" id="1305580at2759"/>
<protein>
    <recommendedName>
        <fullName evidence="3">Aminotransferase-like plant mobile domain-containing protein</fullName>
    </recommendedName>
</protein>
<evidence type="ECO:0008006" key="3">
    <source>
        <dbReference type="Google" id="ProtNLM"/>
    </source>
</evidence>
<sequence length="94" mass="11098">MYSASARQNVRYFRNQLDSLQFRNVVWQPYDIDNLPAYCCRTPQLWTFQGYVIYRTVVDVVYASELPNLNAMPEETLRFKYAFWAFAAAIHGLC</sequence>
<reference evidence="1 2" key="1">
    <citation type="submission" date="2018-04" db="EMBL/GenBank/DDBJ databases">
        <authorList>
            <person name="Vogel A."/>
        </authorList>
    </citation>
    <scope>NUCLEOTIDE SEQUENCE [LARGE SCALE GENOMIC DNA]</scope>
</reference>
<evidence type="ECO:0000313" key="1">
    <source>
        <dbReference type="EMBL" id="VFQ63318.1"/>
    </source>
</evidence>
<evidence type="ECO:0000313" key="2">
    <source>
        <dbReference type="Proteomes" id="UP000595140"/>
    </source>
</evidence>
<dbReference type="EMBL" id="OOIL02000283">
    <property type="protein sequence ID" value="VFQ63318.1"/>
    <property type="molecule type" value="Genomic_DNA"/>
</dbReference>
<dbReference type="Proteomes" id="UP000595140">
    <property type="component" value="Unassembled WGS sequence"/>
</dbReference>